<keyword evidence="1" id="KW-0472">Membrane</keyword>
<dbReference type="InterPro" id="IPR014867">
    <property type="entry name" value="Spore_coat_CotH_CotH2/3/7"/>
</dbReference>
<feature type="transmembrane region" description="Helical" evidence="1">
    <location>
        <begin position="12"/>
        <end position="31"/>
    </location>
</feature>
<sequence length="738" mass="84569">MTEKSAQGRKLRMLAGMVLCMLAILAGVYVYKERAGASVTIRDSYAEIGKEMKLEAFHLIGRPVESCVWYAGDEEVQRTRSLKGYTPQSEDVEHFIRVEVTLKNGTVYSDSRYLSVLPVLYLNCDTAYDDMTKEDTASASMVLEGSRYLPDQTYDGRVSLHVRGNSTGSLKKKPFKVKLEKKTALLGMVEQKHWVLLANAIDSTLLRDQIVYGMAAELGAQTAMDSRQVTLIYNGEYEGVYQLCEHVRVGENRVDIYDWEKVAKKAGEAIAERLILEEQIPDEYRKLFEDKLKEELQADLSWLDTRSFHSEGIEGWNEAEQDTVQTDFDMTEFVDYSELPAATGGVLVELDDKEKIRTLTTNYAEPFYFVSPEAGDTWESLNSYVKESLQSLEYALHDTDFTYHNDSIHYRVMNNGSNHYEAGEFERKNVIYWESDFQSEKNDGVHYSEMADVDSMVINFLTAEITMNWDSMKHSLFLYKDVDGLWIVGPQWDYDWAWGNSMAQKETWVPDDWQTTNAYFAYETYYQTVQWNRYLIRDPYFLMLAREKYLEIRDTYLEELIKEGGLLDQYVYDIRPAALANDQLWKGSMGTYGGQKFDEGVERLREFIELRLEWLDEQFATLESFRTSLGYYVTSDLVQVAEVDTESGEGFTEIRVTTEDEAAAAVSVQVNGSHFYTADLENGSALIRVSDAVLRGDGQENMAQVRLLDRDGAYLVNEEGSTKGEYTNGISTYVCFAK</sequence>
<dbReference type="RefSeq" id="WP_262670794.1">
    <property type="nucleotide sequence ID" value="NZ_JAOQKC010000012.1"/>
</dbReference>
<evidence type="ECO:0000256" key="1">
    <source>
        <dbReference type="SAM" id="Phobius"/>
    </source>
</evidence>
<keyword evidence="3" id="KW-1185">Reference proteome</keyword>
<evidence type="ECO:0000313" key="2">
    <source>
        <dbReference type="EMBL" id="MCU6697291.1"/>
    </source>
</evidence>
<keyword evidence="1" id="KW-1133">Transmembrane helix</keyword>
<dbReference type="Proteomes" id="UP001652461">
    <property type="component" value="Unassembled WGS sequence"/>
</dbReference>
<keyword evidence="2" id="KW-0418">Kinase</keyword>
<organism evidence="2 3">
    <name type="scientific">Laedolimicola ammoniilytica</name>
    <dbReference type="NCBI Taxonomy" id="2981771"/>
    <lineage>
        <taxon>Bacteria</taxon>
        <taxon>Bacillati</taxon>
        <taxon>Bacillota</taxon>
        <taxon>Clostridia</taxon>
        <taxon>Lachnospirales</taxon>
        <taxon>Lachnospiraceae</taxon>
        <taxon>Laedolimicola</taxon>
    </lineage>
</organism>
<name>A0ABT2RY81_9FIRM</name>
<keyword evidence="2" id="KW-0808">Transferase</keyword>
<dbReference type="Pfam" id="PF08757">
    <property type="entry name" value="CotH"/>
    <property type="match status" value="2"/>
</dbReference>
<dbReference type="EMBL" id="JAOQKC010000012">
    <property type="protein sequence ID" value="MCU6697291.1"/>
    <property type="molecule type" value="Genomic_DNA"/>
</dbReference>
<protein>
    <submittedName>
        <fullName evidence="2">CotH kinase family protein</fullName>
    </submittedName>
</protein>
<comment type="caution">
    <text evidence="2">The sequence shown here is derived from an EMBL/GenBank/DDBJ whole genome shotgun (WGS) entry which is preliminary data.</text>
</comment>
<gene>
    <name evidence="2" type="ORF">OCV63_10325</name>
</gene>
<evidence type="ECO:0000313" key="3">
    <source>
        <dbReference type="Proteomes" id="UP001652461"/>
    </source>
</evidence>
<accession>A0ABT2RY81</accession>
<reference evidence="2 3" key="1">
    <citation type="journal article" date="2021" name="ISME Commun">
        <title>Automated analysis of genomic sequences facilitates high-throughput and comprehensive description of bacteria.</title>
        <authorList>
            <person name="Hitch T.C.A."/>
        </authorList>
    </citation>
    <scope>NUCLEOTIDE SEQUENCE [LARGE SCALE GENOMIC DNA]</scope>
    <source>
        <strain evidence="2 3">Sanger_04</strain>
    </source>
</reference>
<dbReference type="GO" id="GO:0016301">
    <property type="term" value="F:kinase activity"/>
    <property type="evidence" value="ECO:0007669"/>
    <property type="project" value="UniProtKB-KW"/>
</dbReference>
<proteinExistence type="predicted"/>
<keyword evidence="1" id="KW-0812">Transmembrane</keyword>